<dbReference type="CDD" id="cd01392">
    <property type="entry name" value="HTH_LacI"/>
    <property type="match status" value="1"/>
</dbReference>
<dbReference type="SUPFAM" id="SSF53822">
    <property type="entry name" value="Periplasmic binding protein-like I"/>
    <property type="match status" value="1"/>
</dbReference>
<comment type="caution">
    <text evidence="5">The sequence shown here is derived from an EMBL/GenBank/DDBJ whole genome shotgun (WGS) entry which is preliminary data.</text>
</comment>
<evidence type="ECO:0000256" key="3">
    <source>
        <dbReference type="ARBA" id="ARBA00023163"/>
    </source>
</evidence>
<dbReference type="Pfam" id="PF00356">
    <property type="entry name" value="LacI"/>
    <property type="match status" value="1"/>
</dbReference>
<gene>
    <name evidence="5" type="ORF">HLA99_12330</name>
</gene>
<evidence type="ECO:0000313" key="5">
    <source>
        <dbReference type="EMBL" id="NNH04632.1"/>
    </source>
</evidence>
<dbReference type="InterPro" id="IPR028082">
    <property type="entry name" value="Peripla_BP_I"/>
</dbReference>
<evidence type="ECO:0000256" key="2">
    <source>
        <dbReference type="ARBA" id="ARBA00023125"/>
    </source>
</evidence>
<dbReference type="Proteomes" id="UP000543598">
    <property type="component" value="Unassembled WGS sequence"/>
</dbReference>
<dbReference type="Pfam" id="PF13377">
    <property type="entry name" value="Peripla_BP_3"/>
    <property type="match status" value="1"/>
</dbReference>
<dbReference type="InterPro" id="IPR010982">
    <property type="entry name" value="Lambda_DNA-bd_dom_sf"/>
</dbReference>
<dbReference type="InterPro" id="IPR046335">
    <property type="entry name" value="LacI/GalR-like_sensor"/>
</dbReference>
<feature type="domain" description="HTH lacI-type" evidence="4">
    <location>
        <begin position="32"/>
        <end position="86"/>
    </location>
</feature>
<dbReference type="GO" id="GO:0000976">
    <property type="term" value="F:transcription cis-regulatory region binding"/>
    <property type="evidence" value="ECO:0007669"/>
    <property type="project" value="TreeGrafter"/>
</dbReference>
<keyword evidence="1" id="KW-0805">Transcription regulation</keyword>
<dbReference type="SMART" id="SM00354">
    <property type="entry name" value="HTH_LACI"/>
    <property type="match status" value="1"/>
</dbReference>
<dbReference type="PROSITE" id="PS00356">
    <property type="entry name" value="HTH_LACI_1"/>
    <property type="match status" value="1"/>
</dbReference>
<keyword evidence="3" id="KW-0804">Transcription</keyword>
<dbReference type="AlphaFoldDB" id="A0A7Y2Q1S0"/>
<sequence length="359" mass="38334">MHNRVKLAPDAPRPHASFADERLILARRTGLTTIADVAARAGVSPATVSRIMNGRFAGEPEIAERVDAAARELAYSPSHLGRSLALGQTNAIAFVVPDLGNPTFQTVLSGLSKTAARDGYRVLVADSAESPGDEPLLAADTRRRCDALVLCAPRMPDDRLVALAESLRPLVLINRPHLAVDAPSLAIDYESGIQRVAQHVYDLGHRHLVYVAGPERSVSNRHRVTGLDAFARVHPDVRLDTVAGGASSEEGIAAAASVVGTGATAAIAYNDLVAIGLMNALIDRGVRVPEDLSVTGMDDIPFARFTSPPLTTASVPHFELGVEAWRRMHALIRHEQPAHDLTFQPRIEVRGSTATPRGA</sequence>
<evidence type="ECO:0000256" key="1">
    <source>
        <dbReference type="ARBA" id="ARBA00023015"/>
    </source>
</evidence>
<dbReference type="PANTHER" id="PTHR30146">
    <property type="entry name" value="LACI-RELATED TRANSCRIPTIONAL REPRESSOR"/>
    <property type="match status" value="1"/>
</dbReference>
<dbReference type="Gene3D" id="3.40.50.2300">
    <property type="match status" value="2"/>
</dbReference>
<evidence type="ECO:0000313" key="6">
    <source>
        <dbReference type="Proteomes" id="UP000543598"/>
    </source>
</evidence>
<proteinExistence type="predicted"/>
<dbReference type="PANTHER" id="PTHR30146:SF153">
    <property type="entry name" value="LACTOSE OPERON REPRESSOR"/>
    <property type="match status" value="1"/>
</dbReference>
<reference evidence="5 6" key="1">
    <citation type="submission" date="2020-05" db="EMBL/GenBank/DDBJ databases">
        <title>MicrobeNet Type strains.</title>
        <authorList>
            <person name="Nicholson A.C."/>
        </authorList>
    </citation>
    <scope>NUCLEOTIDE SEQUENCE [LARGE SCALE GENOMIC DNA]</scope>
    <source>
        <strain evidence="5 6">JCM 14282</strain>
    </source>
</reference>
<accession>A0A7Y2Q1S0</accession>
<organism evidence="5 6">
    <name type="scientific">Microbacterium ulmi</name>
    <dbReference type="NCBI Taxonomy" id="179095"/>
    <lineage>
        <taxon>Bacteria</taxon>
        <taxon>Bacillati</taxon>
        <taxon>Actinomycetota</taxon>
        <taxon>Actinomycetes</taxon>
        <taxon>Micrococcales</taxon>
        <taxon>Microbacteriaceae</taxon>
        <taxon>Microbacterium</taxon>
    </lineage>
</organism>
<protein>
    <submittedName>
        <fullName evidence="5">LacI family DNA-binding transcriptional regulator</fullName>
    </submittedName>
</protein>
<name>A0A7Y2Q1S0_9MICO</name>
<dbReference type="EMBL" id="JABEMB010000019">
    <property type="protein sequence ID" value="NNH04632.1"/>
    <property type="molecule type" value="Genomic_DNA"/>
</dbReference>
<dbReference type="Gene3D" id="1.10.260.40">
    <property type="entry name" value="lambda repressor-like DNA-binding domains"/>
    <property type="match status" value="1"/>
</dbReference>
<evidence type="ECO:0000259" key="4">
    <source>
        <dbReference type="PROSITE" id="PS50932"/>
    </source>
</evidence>
<dbReference type="PRINTS" id="PR00036">
    <property type="entry name" value="HTHLACI"/>
</dbReference>
<keyword evidence="6" id="KW-1185">Reference proteome</keyword>
<keyword evidence="2 5" id="KW-0238">DNA-binding</keyword>
<dbReference type="SUPFAM" id="SSF47413">
    <property type="entry name" value="lambda repressor-like DNA-binding domains"/>
    <property type="match status" value="1"/>
</dbReference>
<dbReference type="CDD" id="cd06267">
    <property type="entry name" value="PBP1_LacI_sugar_binding-like"/>
    <property type="match status" value="1"/>
</dbReference>
<dbReference type="GO" id="GO:0003700">
    <property type="term" value="F:DNA-binding transcription factor activity"/>
    <property type="evidence" value="ECO:0007669"/>
    <property type="project" value="TreeGrafter"/>
</dbReference>
<dbReference type="PROSITE" id="PS50932">
    <property type="entry name" value="HTH_LACI_2"/>
    <property type="match status" value="1"/>
</dbReference>
<dbReference type="InterPro" id="IPR000843">
    <property type="entry name" value="HTH_LacI"/>
</dbReference>